<feature type="region of interest" description="Disordered" evidence="1">
    <location>
        <begin position="1790"/>
        <end position="1812"/>
    </location>
</feature>
<feature type="compositionally biased region" description="Basic and acidic residues" evidence="1">
    <location>
        <begin position="586"/>
        <end position="604"/>
    </location>
</feature>
<feature type="compositionally biased region" description="Polar residues" evidence="1">
    <location>
        <begin position="997"/>
        <end position="1016"/>
    </location>
</feature>
<dbReference type="Gene3D" id="3.30.420.10">
    <property type="entry name" value="Ribonuclease H-like superfamily/Ribonuclease H"/>
    <property type="match status" value="1"/>
</dbReference>
<feature type="region of interest" description="Disordered" evidence="1">
    <location>
        <begin position="997"/>
        <end position="1022"/>
    </location>
</feature>
<feature type="region of interest" description="Disordered" evidence="1">
    <location>
        <begin position="1653"/>
        <end position="1699"/>
    </location>
</feature>
<dbReference type="EMBL" id="BKCJ010001732">
    <property type="protein sequence ID" value="GEU43608.1"/>
    <property type="molecule type" value="Genomic_DNA"/>
</dbReference>
<feature type="compositionally biased region" description="Basic and acidic residues" evidence="1">
    <location>
        <begin position="561"/>
        <end position="572"/>
    </location>
</feature>
<evidence type="ECO:0000313" key="3">
    <source>
        <dbReference type="EMBL" id="GEU43608.1"/>
    </source>
</evidence>
<reference evidence="3" key="1">
    <citation type="journal article" date="2019" name="Sci. Rep.">
        <title>Draft genome of Tanacetum cinerariifolium, the natural source of mosquito coil.</title>
        <authorList>
            <person name="Yamashiro T."/>
            <person name="Shiraishi A."/>
            <person name="Satake H."/>
            <person name="Nakayama K."/>
        </authorList>
    </citation>
    <scope>NUCLEOTIDE SEQUENCE</scope>
</reference>
<dbReference type="InterPro" id="IPR039537">
    <property type="entry name" value="Retrotran_Ty1/copia-like"/>
</dbReference>
<feature type="compositionally biased region" description="Polar residues" evidence="1">
    <location>
        <begin position="1671"/>
        <end position="1686"/>
    </location>
</feature>
<feature type="compositionally biased region" description="Acidic residues" evidence="1">
    <location>
        <begin position="395"/>
        <end position="429"/>
    </location>
</feature>
<dbReference type="SUPFAM" id="SSF53098">
    <property type="entry name" value="Ribonuclease H-like"/>
    <property type="match status" value="1"/>
</dbReference>
<proteinExistence type="predicted"/>
<dbReference type="InterPro" id="IPR001584">
    <property type="entry name" value="Integrase_cat-core"/>
</dbReference>
<comment type="caution">
    <text evidence="3">The sequence shown here is derived from an EMBL/GenBank/DDBJ whole genome shotgun (WGS) entry which is preliminary data.</text>
</comment>
<feature type="compositionally biased region" description="Low complexity" evidence="1">
    <location>
        <begin position="1659"/>
        <end position="1670"/>
    </location>
</feature>
<feature type="region of interest" description="Disordered" evidence="1">
    <location>
        <begin position="1227"/>
        <end position="1285"/>
    </location>
</feature>
<organism evidence="3">
    <name type="scientific">Tanacetum cinerariifolium</name>
    <name type="common">Dalmatian daisy</name>
    <name type="synonym">Chrysanthemum cinerariifolium</name>
    <dbReference type="NCBI Taxonomy" id="118510"/>
    <lineage>
        <taxon>Eukaryota</taxon>
        <taxon>Viridiplantae</taxon>
        <taxon>Streptophyta</taxon>
        <taxon>Embryophyta</taxon>
        <taxon>Tracheophyta</taxon>
        <taxon>Spermatophyta</taxon>
        <taxon>Magnoliopsida</taxon>
        <taxon>eudicotyledons</taxon>
        <taxon>Gunneridae</taxon>
        <taxon>Pentapetalae</taxon>
        <taxon>asterids</taxon>
        <taxon>campanulids</taxon>
        <taxon>Asterales</taxon>
        <taxon>Asteraceae</taxon>
        <taxon>Asteroideae</taxon>
        <taxon>Anthemideae</taxon>
        <taxon>Anthemidinae</taxon>
        <taxon>Tanacetum</taxon>
    </lineage>
</organism>
<evidence type="ECO:0000259" key="2">
    <source>
        <dbReference type="PROSITE" id="PS50994"/>
    </source>
</evidence>
<dbReference type="InterPro" id="IPR025724">
    <property type="entry name" value="GAG-pre-integrase_dom"/>
</dbReference>
<name>A0A6L2K2G3_TANCI</name>
<feature type="compositionally biased region" description="Basic and acidic residues" evidence="1">
    <location>
        <begin position="1271"/>
        <end position="1285"/>
    </location>
</feature>
<dbReference type="GO" id="GO:0015074">
    <property type="term" value="P:DNA integration"/>
    <property type="evidence" value="ECO:0007669"/>
    <property type="project" value="InterPro"/>
</dbReference>
<dbReference type="PANTHER" id="PTHR42648">
    <property type="entry name" value="TRANSPOSASE, PUTATIVE-RELATED"/>
    <property type="match status" value="1"/>
</dbReference>
<dbReference type="PANTHER" id="PTHR42648:SF32">
    <property type="entry name" value="RIBONUCLEASE H-LIKE DOMAIN, GAG-PRE-INTEGRASE DOMAIN PROTEIN-RELATED"/>
    <property type="match status" value="1"/>
</dbReference>
<dbReference type="InterPro" id="IPR036397">
    <property type="entry name" value="RNaseH_sf"/>
</dbReference>
<feature type="compositionally biased region" description="Acidic residues" evidence="1">
    <location>
        <begin position="446"/>
        <end position="465"/>
    </location>
</feature>
<feature type="domain" description="Integrase catalytic" evidence="2">
    <location>
        <begin position="1967"/>
        <end position="2043"/>
    </location>
</feature>
<sequence>MRRDDDKLFKFKEGDFKRLRIQDIEDMLLLLVQRKLTNLTVEERFAFNVSLQMFTRSIVIQRRMEDLQLGVESYQKKLNLTKPNTYRSDLKHKEAYIAYSNPRGFIYQNKDKKNSENMGKVPTKMELILEHTQQEHPTDTYVFTMKTEILLEPTSNKLMVGELSTACVRRVNNAFRRQVNNTPSQGELSTPFTRRVNNSLQKKALDDALVTPADRLEFEKCNMRLKTVIELKEATFQVVLDVLALTPLYQEFLVTADTKQCWNPKLTRHTTLLLLERAPKPKYLRKKADPDTSTKQKPVQATKGTRIKTKAKVAKSDKKKQLIKKPKAKGLAVLSQVALTKAKQLKLAIKSSKTQFHRSHASGLADGVDTQSKVPDEQQQKTFGADEGTSTLPRDDDEDNFEDDVDNNDDDSDDNGGSEDHDDDSDDEKTESKSGEISDPNKSNEEHDEEEEEYDDELNVGEGEKIEEEYDGVTKELYKDVNVNLGNKYANMTDADQDMLEINQVDQYAQALSSIPVIVNRYMDNKLREAINKAIQAHNFDCREEAQAEKRKYIELVDSMRSQDERDKDRDPFVGSDRGTKRRKLSKDVESSKDLKSKENKSSKIEVHRDDQKLYTFKEGDFKRLYLQDIEDMLLLLVQQRLTNLTIDKRRKRLMRTDELHTFSDGMLNDVRSALHDIAAGIRMEYLSMRKWSNLDKNRLELWFRGMYDSWKSIIELYMLNKQHGRMILESIENGPLIWPLIKENGVTRPKKYSELSSMEAIQADCDIKATNIILQGLPPEVYALVSNYKVTKKNDDLIDAINHMMSFLIAVVTSRYPTTNNQLRNSSNPRQQATINNGRVTLQPIQGRQTFLAAGKVTCPNSTPKPKRKRDDSWFKDKVLLVQAQANDQILHEEELAFLVDPRIAEAQATQIVITHKAAYQANDLDAYDSDCDEINTAKVALMANISHYGSDDLFKKTNAIVIRDSEETLMLAEESSSKMLLQQKDPKISEKKVNTTPVDYNSVNSPEPTPSSRPTKVEVPKELPKVSMVNTSLKKLKNHLASFNVVVKERTTAITLTEGIPNGDALRKCILSGPYKPTTVLVQAVDATDDSPAIPEHTTVETPMNMSPENKAHFQAGKEAIHLILTGIGDKIDSTIDACQTAQEIWEAIERLQQGESLNIQDPEWSRFVKIVKQQHKLDKVSYHKLFDILNQYQKEVNELHAKRLARNANLLALVATAQANQDPYYQTSKSHKSYAPSSKPSIPTRSRTTTSHKGKEIAKPITPLSETVSKEDNDPKQAQRDKDMQKNLALIAKYFKKIYKPANNNLRTSSNSRNKNAVRSYSSLGFSVLTAWNLVISPRNAESQKGLRTLYTDEEVDEQELEAHYSYMARIQEIPTADPCIDSKPLEQVQNDVGYNVFANDLQHSKQSKSVSNTCLVETNDSNVIPVSPDMCTDDIQKDQNDVESDDERVALANLKLDTEFEKYKAFNDCTIDYDKLERKLNETLGQLAQKDTQIKEEKHSISLEIDLKKCKEQVKHDTIWNENASNVFRKEHEQYIKIQDLKAQLQDKNIAISKLKKLIEKGEGKSVDTKFDKPSFVRQPNAQRIPKPSVLGKLAPFSNSLERICFSKTRSVCKTNMSEGLSKPVTAQTLPQTVRQAVSNTNVLRPGMYRIDNKTTQTRTPQLPQTVRNTNPRVSTSTSINHKTNDSRPQHRSNQLKDKVLPNNSQVKLKKTQVEVHPMIPSVSNKMKSVTACKDSLNSRTLNANVVCATCNTCLVDSNHFACVTKMLNDVNARTKKPNVVPISTRKPKAHANKSIATPHKKRVASKTTNQKPQSYFRMLSWYGDLVQGNITINRVYYVEGLNHNLFLVGQFCDADLEVAFQKSTCFVRDLQGNDLLTGNHGSDLYTISLQESTSSTLLSIMAIASPTQAWLWHRRLSHLNFDYINLLSKKDILIGLPKLKYVKDQLCSSCELGKAKKISFKSKAIPSLKGRLNLLHMDLYGPMRVARINGKKYILVIVDNYSRYTWTLFLRSKDKTPKVLKEFLTIIQRNLQALVITA</sequence>
<dbReference type="GO" id="GO:0003676">
    <property type="term" value="F:nucleic acid binding"/>
    <property type="evidence" value="ECO:0007669"/>
    <property type="project" value="InterPro"/>
</dbReference>
<protein>
    <submittedName>
        <fullName evidence="3">Retrovirus-related Pol polyprotein from transposon TNT 1-94</fullName>
    </submittedName>
</protein>
<evidence type="ECO:0000256" key="1">
    <source>
        <dbReference type="SAM" id="MobiDB-lite"/>
    </source>
</evidence>
<dbReference type="PROSITE" id="PS50994">
    <property type="entry name" value="INTEGRASE"/>
    <property type="match status" value="1"/>
</dbReference>
<feature type="region of interest" description="Disordered" evidence="1">
    <location>
        <begin position="283"/>
        <end position="311"/>
    </location>
</feature>
<accession>A0A6L2K2G3</accession>
<dbReference type="InterPro" id="IPR012337">
    <property type="entry name" value="RNaseH-like_sf"/>
</dbReference>
<feature type="region of interest" description="Disordered" evidence="1">
    <location>
        <begin position="350"/>
        <end position="465"/>
    </location>
</feature>
<dbReference type="Pfam" id="PF13976">
    <property type="entry name" value="gag_pre-integrs"/>
    <property type="match status" value="1"/>
</dbReference>
<feature type="compositionally biased region" description="Low complexity" evidence="1">
    <location>
        <begin position="1239"/>
        <end position="1254"/>
    </location>
</feature>
<feature type="compositionally biased region" description="Basic and acidic residues" evidence="1">
    <location>
        <begin position="1687"/>
        <end position="1699"/>
    </location>
</feature>
<gene>
    <name evidence="3" type="ORF">Tci_015586</name>
</gene>
<feature type="region of interest" description="Disordered" evidence="1">
    <location>
        <begin position="561"/>
        <end position="604"/>
    </location>
</feature>